<comment type="subcellular location">
    <subcellularLocation>
        <location evidence="1 14">Cytoplasm</location>
    </subcellularLocation>
</comment>
<dbReference type="AlphaFoldDB" id="A0A4S3K1V0"/>
<feature type="binding site" evidence="14">
    <location>
        <position position="139"/>
    </location>
    <ligand>
        <name>Zn(2+)</name>
        <dbReference type="ChEBI" id="CHEBI:29105"/>
        <label>1</label>
    </ligand>
</feature>
<dbReference type="GO" id="GO:0006260">
    <property type="term" value="P:DNA replication"/>
    <property type="evidence" value="ECO:0007669"/>
    <property type="project" value="UniProtKB-KW"/>
</dbReference>
<dbReference type="OrthoDB" id="9779889at2"/>
<dbReference type="PROSITE" id="PS50076">
    <property type="entry name" value="DNAJ_2"/>
    <property type="match status" value="1"/>
</dbReference>
<proteinExistence type="inferred from homology"/>
<comment type="subunit">
    <text evidence="2 14">Homodimer.</text>
</comment>
<keyword evidence="9 14" id="KW-0346">Stress response</keyword>
<evidence type="ECO:0000256" key="8">
    <source>
        <dbReference type="ARBA" id="ARBA00022833"/>
    </source>
</evidence>
<dbReference type="InterPro" id="IPR001623">
    <property type="entry name" value="DnaJ_domain"/>
</dbReference>
<evidence type="ECO:0000256" key="1">
    <source>
        <dbReference type="ARBA" id="ARBA00004496"/>
    </source>
</evidence>
<dbReference type="FunFam" id="1.10.287.110:FF:000034">
    <property type="entry name" value="Chaperone protein DnaJ"/>
    <property type="match status" value="1"/>
</dbReference>
<dbReference type="SMART" id="SM00271">
    <property type="entry name" value="DnaJ"/>
    <property type="match status" value="1"/>
</dbReference>
<feature type="repeat" description="CXXCXGXG motif" evidence="14">
    <location>
        <begin position="178"/>
        <end position="185"/>
    </location>
</feature>
<dbReference type="SUPFAM" id="SSF57938">
    <property type="entry name" value="DnaJ/Hsp40 cysteine-rich domain"/>
    <property type="match status" value="1"/>
</dbReference>
<keyword evidence="7 14" id="KW-0863">Zinc-finger</keyword>
<organism evidence="18 19">
    <name type="scientific">Panacagrimonas perspica</name>
    <dbReference type="NCBI Taxonomy" id="381431"/>
    <lineage>
        <taxon>Bacteria</taxon>
        <taxon>Pseudomonadati</taxon>
        <taxon>Pseudomonadota</taxon>
        <taxon>Gammaproteobacteria</taxon>
        <taxon>Nevskiales</taxon>
        <taxon>Nevskiaceae</taxon>
        <taxon>Panacagrimonas</taxon>
    </lineage>
</organism>
<accession>A0A4S3K1V0</accession>
<evidence type="ECO:0000259" key="16">
    <source>
        <dbReference type="PROSITE" id="PS50076"/>
    </source>
</evidence>
<dbReference type="SUPFAM" id="SSF46565">
    <property type="entry name" value="Chaperone J-domain"/>
    <property type="match status" value="1"/>
</dbReference>
<evidence type="ECO:0000256" key="7">
    <source>
        <dbReference type="ARBA" id="ARBA00022771"/>
    </source>
</evidence>
<evidence type="ECO:0000256" key="15">
    <source>
        <dbReference type="PROSITE-ProRule" id="PRU00546"/>
    </source>
</evidence>
<dbReference type="GO" id="GO:0031072">
    <property type="term" value="F:heat shock protein binding"/>
    <property type="evidence" value="ECO:0007669"/>
    <property type="project" value="InterPro"/>
</dbReference>
<feature type="binding site" evidence="14">
    <location>
        <position position="142"/>
    </location>
    <ligand>
        <name>Zn(2+)</name>
        <dbReference type="ChEBI" id="CHEBI:29105"/>
        <label>1</label>
    </ligand>
</feature>
<dbReference type="GO" id="GO:0005737">
    <property type="term" value="C:cytoplasm"/>
    <property type="evidence" value="ECO:0007669"/>
    <property type="project" value="UniProtKB-SubCell"/>
</dbReference>
<comment type="caution">
    <text evidence="18">The sequence shown here is derived from an EMBL/GenBank/DDBJ whole genome shotgun (WGS) entry which is preliminary data.</text>
</comment>
<evidence type="ECO:0000313" key="19">
    <source>
        <dbReference type="Proteomes" id="UP000295341"/>
    </source>
</evidence>
<dbReference type="GO" id="GO:0005524">
    <property type="term" value="F:ATP binding"/>
    <property type="evidence" value="ECO:0007669"/>
    <property type="project" value="InterPro"/>
</dbReference>
<dbReference type="Pfam" id="PF00226">
    <property type="entry name" value="DnaJ"/>
    <property type="match status" value="1"/>
</dbReference>
<feature type="binding site" evidence="14">
    <location>
        <position position="192"/>
    </location>
    <ligand>
        <name>Zn(2+)</name>
        <dbReference type="ChEBI" id="CHEBI:29105"/>
        <label>1</label>
    </ligand>
</feature>
<feature type="domain" description="CR-type" evidence="17">
    <location>
        <begin position="126"/>
        <end position="204"/>
    </location>
</feature>
<dbReference type="NCBIfam" id="TIGR02349">
    <property type="entry name" value="DnaJ_bact"/>
    <property type="match status" value="1"/>
</dbReference>
<dbReference type="InterPro" id="IPR008971">
    <property type="entry name" value="HSP40/DnaJ_pept-bd"/>
</dbReference>
<comment type="function">
    <text evidence="11 14">Participates actively in the response to hyperosmotic and heat shock by preventing the aggregation of stress-denatured proteins and by disaggregating proteins, also in an autonomous, DnaK-independent fashion. Unfolded proteins bind initially to DnaJ; upon interaction with the DnaJ-bound protein, DnaK hydrolyzes its bound ATP, resulting in the formation of a stable complex. GrpE releases ADP from DnaK; ATP binding to DnaK triggers the release of the substrate protein, thus completing the reaction cycle. Several rounds of ATP-dependent interactions between DnaJ, DnaK and GrpE are required for fully efficient folding. Also involved, together with DnaK and GrpE, in the DNA replication of plasmids through activation of initiation proteins.</text>
</comment>
<dbReference type="SUPFAM" id="SSF49493">
    <property type="entry name" value="HSP40/DnaJ peptide-binding domain"/>
    <property type="match status" value="2"/>
</dbReference>
<dbReference type="GO" id="GO:0042026">
    <property type="term" value="P:protein refolding"/>
    <property type="evidence" value="ECO:0007669"/>
    <property type="project" value="TreeGrafter"/>
</dbReference>
<protein>
    <recommendedName>
        <fullName evidence="13 14">Chaperone protein DnaJ</fullName>
    </recommendedName>
</protein>
<dbReference type="CDD" id="cd10747">
    <property type="entry name" value="DnaJ_C"/>
    <property type="match status" value="1"/>
</dbReference>
<reference evidence="18 19" key="1">
    <citation type="submission" date="2019-03" db="EMBL/GenBank/DDBJ databases">
        <title>Genomic Encyclopedia of Type Strains, Phase IV (KMG-IV): sequencing the most valuable type-strain genomes for metagenomic binning, comparative biology and taxonomic classification.</title>
        <authorList>
            <person name="Goeker M."/>
        </authorList>
    </citation>
    <scope>NUCLEOTIDE SEQUENCE [LARGE SCALE GENOMIC DNA]</scope>
    <source>
        <strain evidence="18 19">DSM 26377</strain>
    </source>
</reference>
<feature type="repeat" description="CXXCXGXG motif" evidence="14">
    <location>
        <begin position="139"/>
        <end position="146"/>
    </location>
</feature>
<evidence type="ECO:0000256" key="12">
    <source>
        <dbReference type="ARBA" id="ARBA00061004"/>
    </source>
</evidence>
<feature type="zinc finger region" description="CR-type" evidence="15">
    <location>
        <begin position="126"/>
        <end position="204"/>
    </location>
</feature>
<dbReference type="Pfam" id="PF00684">
    <property type="entry name" value="DnaJ_CXXCXGXG"/>
    <property type="match status" value="1"/>
</dbReference>
<keyword evidence="4 14" id="KW-0235">DNA replication</keyword>
<dbReference type="Proteomes" id="UP000295341">
    <property type="component" value="Unassembled WGS sequence"/>
</dbReference>
<dbReference type="Gene3D" id="1.10.287.110">
    <property type="entry name" value="DnaJ domain"/>
    <property type="match status" value="1"/>
</dbReference>
<evidence type="ECO:0000256" key="13">
    <source>
        <dbReference type="ARBA" id="ARBA00067609"/>
    </source>
</evidence>
<dbReference type="InterPro" id="IPR036869">
    <property type="entry name" value="J_dom_sf"/>
</dbReference>
<keyword evidence="3 14" id="KW-0963">Cytoplasm</keyword>
<comment type="domain">
    <text evidence="14">The J domain is necessary and sufficient to stimulate DnaK ATPase activity. Zinc center 1 plays an important role in the autonomous, DnaK-independent chaperone activity of DnaJ. Zinc center 2 is essential for interaction with DnaK and for DnaJ activity.</text>
</comment>
<evidence type="ECO:0000256" key="3">
    <source>
        <dbReference type="ARBA" id="ARBA00022490"/>
    </source>
</evidence>
<dbReference type="PANTHER" id="PTHR43096:SF48">
    <property type="entry name" value="CHAPERONE PROTEIN DNAJ"/>
    <property type="match status" value="1"/>
</dbReference>
<evidence type="ECO:0000256" key="10">
    <source>
        <dbReference type="ARBA" id="ARBA00023186"/>
    </source>
</evidence>
<keyword evidence="10 14" id="KW-0143">Chaperone</keyword>
<evidence type="ECO:0000313" key="18">
    <source>
        <dbReference type="EMBL" id="TDU30907.1"/>
    </source>
</evidence>
<feature type="binding site" evidence="14">
    <location>
        <position position="156"/>
    </location>
    <ligand>
        <name>Zn(2+)</name>
        <dbReference type="ChEBI" id="CHEBI:29105"/>
        <label>2</label>
    </ligand>
</feature>
<dbReference type="Gene3D" id="2.10.230.10">
    <property type="entry name" value="Heat shock protein DnaJ, cysteine-rich domain"/>
    <property type="match status" value="1"/>
</dbReference>
<dbReference type="PROSITE" id="PS51188">
    <property type="entry name" value="ZF_CR"/>
    <property type="match status" value="1"/>
</dbReference>
<feature type="binding site" evidence="14">
    <location>
        <position position="181"/>
    </location>
    <ligand>
        <name>Zn(2+)</name>
        <dbReference type="ChEBI" id="CHEBI:29105"/>
        <label>2</label>
    </ligand>
</feature>
<feature type="repeat" description="CXXCXGXG motif" evidence="14">
    <location>
        <begin position="156"/>
        <end position="163"/>
    </location>
</feature>
<gene>
    <name evidence="14" type="primary">dnaJ</name>
    <name evidence="18" type="ORF">DFR24_0264</name>
</gene>
<dbReference type="FunFam" id="2.60.260.20:FF:000004">
    <property type="entry name" value="Molecular chaperone DnaJ"/>
    <property type="match status" value="1"/>
</dbReference>
<dbReference type="RefSeq" id="WP_133879542.1">
    <property type="nucleotide sequence ID" value="NZ_MWIN01000022.1"/>
</dbReference>
<comment type="similarity">
    <text evidence="12 14">Belongs to the DnaJ family.</text>
</comment>
<feature type="binding site" evidence="14">
    <location>
        <position position="159"/>
    </location>
    <ligand>
        <name>Zn(2+)</name>
        <dbReference type="ChEBI" id="CHEBI:29105"/>
        <label>2</label>
    </ligand>
</feature>
<dbReference type="GO" id="GO:0009408">
    <property type="term" value="P:response to heat"/>
    <property type="evidence" value="ECO:0007669"/>
    <property type="project" value="InterPro"/>
</dbReference>
<dbReference type="InterPro" id="IPR001305">
    <property type="entry name" value="HSP_DnaJ_Cys-rich_dom"/>
</dbReference>
<name>A0A4S3K1V0_9GAMM</name>
<evidence type="ECO:0000256" key="6">
    <source>
        <dbReference type="ARBA" id="ARBA00022737"/>
    </source>
</evidence>
<evidence type="ECO:0000256" key="5">
    <source>
        <dbReference type="ARBA" id="ARBA00022723"/>
    </source>
</evidence>
<evidence type="ECO:0000256" key="4">
    <source>
        <dbReference type="ARBA" id="ARBA00022705"/>
    </source>
</evidence>
<sequence>MSKRDYYEVLGVSRQATDDELKRAYRRCAMKLHPDRNPGDVAAEEKFKECSEAYEVLSDEQKRAIYDKHGHEGLSRSGGFGGNGAGFADIFGDVFSDIFGGGRGGPRRGSDLRYSMELTLEQAASGTTESIRIPTLEACIECAGQGTANGKPAPKCPTCAGGGQVRVQQGFFVLQQSCPHCRGRGTQISDPCKSCRGAGKLRKEKTLEVKIPAGVDTGDRIRLAGEGEPGDRGSVAGDLYVQITVKPHDFFERDGSDLHCSVPIGFVSAALGGELEVPTLNGKAQLKIGEGTQSGKVFRLRGMGLKSVRGGGVGDLLCTVLVETPVSLNRKQKDLLREFGESLGGDDRHSPEASSWVDKAKKFIETHLKP</sequence>
<dbReference type="InterPro" id="IPR002939">
    <property type="entry name" value="DnaJ_C"/>
</dbReference>
<dbReference type="Pfam" id="PF01556">
    <property type="entry name" value="DnaJ_C"/>
    <property type="match status" value="1"/>
</dbReference>
<evidence type="ECO:0000256" key="9">
    <source>
        <dbReference type="ARBA" id="ARBA00023016"/>
    </source>
</evidence>
<feature type="binding site" evidence="14">
    <location>
        <position position="195"/>
    </location>
    <ligand>
        <name>Zn(2+)</name>
        <dbReference type="ChEBI" id="CHEBI:29105"/>
        <label>1</label>
    </ligand>
</feature>
<keyword evidence="8 14" id="KW-0862">Zinc</keyword>
<dbReference type="CDD" id="cd06257">
    <property type="entry name" value="DnaJ"/>
    <property type="match status" value="1"/>
</dbReference>
<evidence type="ECO:0000256" key="11">
    <source>
        <dbReference type="ARBA" id="ARBA00053423"/>
    </source>
</evidence>
<evidence type="ECO:0000256" key="14">
    <source>
        <dbReference type="HAMAP-Rule" id="MF_01152"/>
    </source>
</evidence>
<evidence type="ECO:0000256" key="2">
    <source>
        <dbReference type="ARBA" id="ARBA00011738"/>
    </source>
</evidence>
<keyword evidence="6 14" id="KW-0677">Repeat</keyword>
<dbReference type="EMBL" id="SOBT01000008">
    <property type="protein sequence ID" value="TDU30907.1"/>
    <property type="molecule type" value="Genomic_DNA"/>
</dbReference>
<dbReference type="InterPro" id="IPR012724">
    <property type="entry name" value="DnaJ"/>
</dbReference>
<dbReference type="PANTHER" id="PTHR43096">
    <property type="entry name" value="DNAJ HOMOLOG 1, MITOCHONDRIAL-RELATED"/>
    <property type="match status" value="1"/>
</dbReference>
<evidence type="ECO:0000259" key="17">
    <source>
        <dbReference type="PROSITE" id="PS51188"/>
    </source>
</evidence>
<feature type="domain" description="J" evidence="16">
    <location>
        <begin position="5"/>
        <end position="70"/>
    </location>
</feature>
<dbReference type="PRINTS" id="PR00625">
    <property type="entry name" value="JDOMAIN"/>
</dbReference>
<dbReference type="GO" id="GO:0008270">
    <property type="term" value="F:zinc ion binding"/>
    <property type="evidence" value="ECO:0007669"/>
    <property type="project" value="UniProtKB-UniRule"/>
</dbReference>
<dbReference type="HAMAP" id="MF_01152">
    <property type="entry name" value="DnaJ"/>
    <property type="match status" value="1"/>
</dbReference>
<dbReference type="InterPro" id="IPR036410">
    <property type="entry name" value="HSP_DnaJ_Cys-rich_dom_sf"/>
</dbReference>
<dbReference type="GO" id="GO:0051082">
    <property type="term" value="F:unfolded protein binding"/>
    <property type="evidence" value="ECO:0007669"/>
    <property type="project" value="UniProtKB-UniRule"/>
</dbReference>
<feature type="binding site" evidence="14">
    <location>
        <position position="178"/>
    </location>
    <ligand>
        <name>Zn(2+)</name>
        <dbReference type="ChEBI" id="CHEBI:29105"/>
        <label>2</label>
    </ligand>
</feature>
<feature type="repeat" description="CXXCXGXG motif" evidence="14">
    <location>
        <begin position="192"/>
        <end position="199"/>
    </location>
</feature>
<keyword evidence="19" id="KW-1185">Reference proteome</keyword>
<keyword evidence="5 14" id="KW-0479">Metal-binding</keyword>
<dbReference type="FunFam" id="2.10.230.10:FF:000002">
    <property type="entry name" value="Molecular chaperone DnaJ"/>
    <property type="match status" value="1"/>
</dbReference>
<dbReference type="Gene3D" id="2.60.260.20">
    <property type="entry name" value="Urease metallochaperone UreE, N-terminal domain"/>
    <property type="match status" value="2"/>
</dbReference>
<dbReference type="NCBIfam" id="NF008035">
    <property type="entry name" value="PRK10767.1"/>
    <property type="match status" value="1"/>
</dbReference>
<comment type="cofactor">
    <cofactor evidence="14">
        <name>Zn(2+)</name>
        <dbReference type="ChEBI" id="CHEBI:29105"/>
    </cofactor>
    <text evidence="14">Binds 2 Zn(2+) ions per monomer.</text>
</comment>